<organism evidence="4 5">
    <name type="scientific">Bacillus daqingensis</name>
    <dbReference type="NCBI Taxonomy" id="872396"/>
    <lineage>
        <taxon>Bacteria</taxon>
        <taxon>Bacillati</taxon>
        <taxon>Bacillota</taxon>
        <taxon>Bacilli</taxon>
        <taxon>Bacillales</taxon>
        <taxon>Bacillaceae</taxon>
        <taxon>Bacillus</taxon>
    </lineage>
</organism>
<dbReference type="InterPro" id="IPR010158">
    <property type="entry name" value="Amidase_Cbmase"/>
</dbReference>
<name>A0ABV9NX19_9BACI</name>
<evidence type="ECO:0000313" key="5">
    <source>
        <dbReference type="Proteomes" id="UP001595896"/>
    </source>
</evidence>
<dbReference type="NCBIfam" id="NF006771">
    <property type="entry name" value="PRK09290.1-5"/>
    <property type="match status" value="1"/>
</dbReference>
<dbReference type="InterPro" id="IPR002933">
    <property type="entry name" value="Peptidase_M20"/>
</dbReference>
<dbReference type="InterPro" id="IPR036264">
    <property type="entry name" value="Bact_exopeptidase_dim_dom"/>
</dbReference>
<dbReference type="CDD" id="cd03884">
    <property type="entry name" value="M20_bAS"/>
    <property type="match status" value="1"/>
</dbReference>
<sequence length="407" mass="44743">MMLSTRENVHQKLDWLATFSESTLGVTRLLYSKAWKDAREALIAYMKSLGFSVYEDAAGNVFGRIQGETDDVILTGSHLDTVKNGGKYDGAYGVLAGIHAVYHTWKTYGTPYKTLEAAIFCEEEGSRFKTAYIGSRYIVGDASEEDFSAEDAAGHSVNQAREALGLTASLSFTGRSDIERFIELHIEQGQQLEQSGDHLGIVKAIVGQQRFTYQISGSANHAGTTPMNMRRDALEAAALMITAINRLTKEAGDPFVATVGTIEAAPGSVNVIPGEVTFTLDVRHPEDEKLTAHVLQLEKACVAIADEHNVKLDVQRFVTIEAVPMDEQMVNDLHEICEQEQLTHKLMYSGAGHDAQVVGRSVPAAMLFVPSRHGLSHHPDEYTEPQYLENGIAILEKALSSWAWKEK</sequence>
<proteinExistence type="inferred from homology"/>
<dbReference type="Gene3D" id="3.40.630.10">
    <property type="entry name" value="Zn peptidases"/>
    <property type="match status" value="1"/>
</dbReference>
<reference evidence="5" key="1">
    <citation type="journal article" date="2019" name="Int. J. Syst. Evol. Microbiol.">
        <title>The Global Catalogue of Microorganisms (GCM) 10K type strain sequencing project: providing services to taxonomists for standard genome sequencing and annotation.</title>
        <authorList>
            <consortium name="The Broad Institute Genomics Platform"/>
            <consortium name="The Broad Institute Genome Sequencing Center for Infectious Disease"/>
            <person name="Wu L."/>
            <person name="Ma J."/>
        </authorList>
    </citation>
    <scope>NUCLEOTIDE SEQUENCE [LARGE SCALE GENOMIC DNA]</scope>
    <source>
        <strain evidence="5">JCM 12165</strain>
    </source>
</reference>
<dbReference type="PANTHER" id="PTHR32494">
    <property type="entry name" value="ALLANTOATE DEIMINASE-RELATED"/>
    <property type="match status" value="1"/>
</dbReference>
<evidence type="ECO:0000259" key="3">
    <source>
        <dbReference type="Pfam" id="PF07687"/>
    </source>
</evidence>
<protein>
    <submittedName>
        <fullName evidence="4">M20 family metallo-hydrolase</fullName>
    </submittedName>
</protein>
<dbReference type="Proteomes" id="UP001595896">
    <property type="component" value="Unassembled WGS sequence"/>
</dbReference>
<evidence type="ECO:0000256" key="1">
    <source>
        <dbReference type="ARBA" id="ARBA00006153"/>
    </source>
</evidence>
<dbReference type="InterPro" id="IPR011650">
    <property type="entry name" value="Peptidase_M20_dimer"/>
</dbReference>
<feature type="domain" description="Peptidase M20 dimerisation" evidence="3">
    <location>
        <begin position="210"/>
        <end position="305"/>
    </location>
</feature>
<dbReference type="EMBL" id="JBHSGK010000020">
    <property type="protein sequence ID" value="MFC4737907.1"/>
    <property type="molecule type" value="Genomic_DNA"/>
</dbReference>
<dbReference type="SUPFAM" id="SSF55031">
    <property type="entry name" value="Bacterial exopeptidase dimerisation domain"/>
    <property type="match status" value="1"/>
</dbReference>
<dbReference type="SUPFAM" id="SSF53187">
    <property type="entry name" value="Zn-dependent exopeptidases"/>
    <property type="match status" value="1"/>
</dbReference>
<evidence type="ECO:0000313" key="4">
    <source>
        <dbReference type="EMBL" id="MFC4737907.1"/>
    </source>
</evidence>
<dbReference type="Gene3D" id="3.30.70.360">
    <property type="match status" value="1"/>
</dbReference>
<keyword evidence="2" id="KW-0378">Hydrolase</keyword>
<accession>A0ABV9NX19</accession>
<dbReference type="Pfam" id="PF07687">
    <property type="entry name" value="M20_dimer"/>
    <property type="match status" value="1"/>
</dbReference>
<gene>
    <name evidence="4" type="ORF">ACFO4L_15105</name>
</gene>
<dbReference type="PANTHER" id="PTHR32494:SF5">
    <property type="entry name" value="ALLANTOATE AMIDOHYDROLASE"/>
    <property type="match status" value="1"/>
</dbReference>
<dbReference type="NCBIfam" id="TIGR01879">
    <property type="entry name" value="hydantase"/>
    <property type="match status" value="1"/>
</dbReference>
<dbReference type="Pfam" id="PF01546">
    <property type="entry name" value="Peptidase_M20"/>
    <property type="match status" value="1"/>
</dbReference>
<comment type="caution">
    <text evidence="4">The sequence shown here is derived from an EMBL/GenBank/DDBJ whole genome shotgun (WGS) entry which is preliminary data.</text>
</comment>
<dbReference type="PIRSF" id="PIRSF001235">
    <property type="entry name" value="Amidase_carbamoylase"/>
    <property type="match status" value="1"/>
</dbReference>
<keyword evidence="5" id="KW-1185">Reference proteome</keyword>
<evidence type="ECO:0000256" key="2">
    <source>
        <dbReference type="ARBA" id="ARBA00022801"/>
    </source>
</evidence>
<comment type="similarity">
    <text evidence="1">Belongs to the peptidase M20 family.</text>
</comment>